<dbReference type="Pfam" id="PF05721">
    <property type="entry name" value="PhyH"/>
    <property type="match status" value="1"/>
</dbReference>
<dbReference type="InterPro" id="IPR011990">
    <property type="entry name" value="TPR-like_helical_dom_sf"/>
</dbReference>
<dbReference type="PANTHER" id="PTHR37563">
    <property type="entry name" value="PHYTANOYL-COA DIOXYGENASE FAMILY PROTEIN (AFU_ORTHOLOGUE AFUA_2G03330)"/>
    <property type="match status" value="1"/>
</dbReference>
<comment type="caution">
    <text evidence="1">The sequence shown here is derived from an EMBL/GenBank/DDBJ whole genome shotgun (WGS) entry which is preliminary data.</text>
</comment>
<gene>
    <name evidence="1" type="ORF">ACHAWO_010176</name>
</gene>
<dbReference type="InterPro" id="IPR051961">
    <property type="entry name" value="Fungal_Metabolite_Diox"/>
</dbReference>
<sequence>MRVIATSQISLITPFLRQLVLLPSCPSLAFIPPLSHSRFLQTSQSKVAAPSSSTITSSTTSINLSSTTIPSITETIAAAHTIQTLLSKELIKPPKVRNAQTSHDLLGNLHSIALALLKYNDITSTKRAVELFRYSLDNFYEDVGVRERLSAALRSLGRLDESARELFRVIDTLECTGGVNDSILCMLYLDLGALIDESMPLPGAGYEILDPILNEDDAPKFVFDREVDGGGAVSLSCFDCYRKAVCLDPECGLAHKKLADILDVIRKHDEALGEFEVAARSMPEDICCATHLHFASRTESSGPGAVKHAIPLTGDATVEKTLGEISSDAKKLLNTESLADLARKFEMNGVLVFPKLLSEKDVDVLSKKVLDIISLASRDDDCEVADLTDETKAANQRIHMALPLSDDEQYTTVISSVMSRLHPLLTSILQCNDSGRIPLIGSGFMQTSPGAKAQDLHKDVHHWDRHGPFDDIPSSWGYSLDGSPRCISIQLQLTDTTIGGEMGSLQVLPGSHRPDTKNGSPSVIARAVKDTSTQNGVIPLTVLPGTVTMYSSRLWHCGGANDSDTDRRFCFFTVTEDTTERAPPGLIHTMQMNDIGKWCVTKHGLAKS</sequence>
<dbReference type="Gene3D" id="1.25.40.10">
    <property type="entry name" value="Tetratricopeptide repeat domain"/>
    <property type="match status" value="1"/>
</dbReference>
<keyword evidence="2" id="KW-1185">Reference proteome</keyword>
<dbReference type="SUPFAM" id="SSF51197">
    <property type="entry name" value="Clavaminate synthase-like"/>
    <property type="match status" value="1"/>
</dbReference>
<dbReference type="Proteomes" id="UP001530400">
    <property type="component" value="Unassembled WGS sequence"/>
</dbReference>
<reference evidence="1 2" key="1">
    <citation type="submission" date="2024-10" db="EMBL/GenBank/DDBJ databases">
        <title>Updated reference genomes for cyclostephanoid diatoms.</title>
        <authorList>
            <person name="Roberts W.R."/>
            <person name="Alverson A.J."/>
        </authorList>
    </citation>
    <scope>NUCLEOTIDE SEQUENCE [LARGE SCALE GENOMIC DNA]</scope>
    <source>
        <strain evidence="1 2">AJA010-31</strain>
    </source>
</reference>
<evidence type="ECO:0000313" key="2">
    <source>
        <dbReference type="Proteomes" id="UP001530400"/>
    </source>
</evidence>
<organism evidence="1 2">
    <name type="scientific">Cyclotella atomus</name>
    <dbReference type="NCBI Taxonomy" id="382360"/>
    <lineage>
        <taxon>Eukaryota</taxon>
        <taxon>Sar</taxon>
        <taxon>Stramenopiles</taxon>
        <taxon>Ochrophyta</taxon>
        <taxon>Bacillariophyta</taxon>
        <taxon>Coscinodiscophyceae</taxon>
        <taxon>Thalassiosirophycidae</taxon>
        <taxon>Stephanodiscales</taxon>
        <taxon>Stephanodiscaceae</taxon>
        <taxon>Cyclotella</taxon>
    </lineage>
</organism>
<dbReference type="PANTHER" id="PTHR37563:SF2">
    <property type="entry name" value="PHYTANOYL-COA DIOXYGENASE FAMILY PROTEIN (AFU_ORTHOLOGUE AFUA_2G03330)"/>
    <property type="match status" value="1"/>
</dbReference>
<accession>A0ABD3NIR4</accession>
<dbReference type="EMBL" id="JALLPJ020001137">
    <property type="protein sequence ID" value="KAL3775752.1"/>
    <property type="molecule type" value="Genomic_DNA"/>
</dbReference>
<dbReference type="SUPFAM" id="SSF48452">
    <property type="entry name" value="TPR-like"/>
    <property type="match status" value="1"/>
</dbReference>
<protein>
    <recommendedName>
        <fullName evidence="3">Phytanoyl-CoA dioxygenase</fullName>
    </recommendedName>
</protein>
<dbReference type="AlphaFoldDB" id="A0ABD3NIR4"/>
<dbReference type="InterPro" id="IPR008775">
    <property type="entry name" value="Phytyl_CoA_dOase-like"/>
</dbReference>
<proteinExistence type="predicted"/>
<evidence type="ECO:0008006" key="3">
    <source>
        <dbReference type="Google" id="ProtNLM"/>
    </source>
</evidence>
<dbReference type="Gene3D" id="2.60.120.620">
    <property type="entry name" value="q2cbj1_9rhob like domain"/>
    <property type="match status" value="1"/>
</dbReference>
<evidence type="ECO:0000313" key="1">
    <source>
        <dbReference type="EMBL" id="KAL3775752.1"/>
    </source>
</evidence>
<name>A0ABD3NIR4_9STRA</name>